<evidence type="ECO:0000259" key="7">
    <source>
        <dbReference type="Pfam" id="PF07730"/>
    </source>
</evidence>
<reference evidence="8" key="1">
    <citation type="journal article" date="2014" name="Int. J. Syst. Evol. Microbiol.">
        <title>Complete genome sequence of Corynebacterium casei LMG S-19264T (=DSM 44701T), isolated from a smear-ripened cheese.</title>
        <authorList>
            <consortium name="US DOE Joint Genome Institute (JGI-PGF)"/>
            <person name="Walter F."/>
            <person name="Albersmeier A."/>
            <person name="Kalinowski J."/>
            <person name="Ruckert C."/>
        </authorList>
    </citation>
    <scope>NUCLEOTIDE SEQUENCE</scope>
    <source>
        <strain evidence="8">JCM 3131</strain>
    </source>
</reference>
<accession>A0A918BKK6</accession>
<dbReference type="Gene3D" id="1.20.5.1930">
    <property type="match status" value="1"/>
</dbReference>
<dbReference type="GO" id="GO:0046983">
    <property type="term" value="F:protein dimerization activity"/>
    <property type="evidence" value="ECO:0007669"/>
    <property type="project" value="InterPro"/>
</dbReference>
<evidence type="ECO:0000256" key="2">
    <source>
        <dbReference type="ARBA" id="ARBA00022777"/>
    </source>
</evidence>
<evidence type="ECO:0000259" key="6">
    <source>
        <dbReference type="Pfam" id="PF02518"/>
    </source>
</evidence>
<dbReference type="GO" id="GO:0000155">
    <property type="term" value="F:phosphorelay sensor kinase activity"/>
    <property type="evidence" value="ECO:0007669"/>
    <property type="project" value="InterPro"/>
</dbReference>
<dbReference type="PANTHER" id="PTHR24421">
    <property type="entry name" value="NITRATE/NITRITE SENSOR PROTEIN NARX-RELATED"/>
    <property type="match status" value="1"/>
</dbReference>
<keyword evidence="2 8" id="KW-0418">Kinase</keyword>
<comment type="caution">
    <text evidence="8">The sequence shown here is derived from an EMBL/GenBank/DDBJ whole genome shotgun (WGS) entry which is preliminary data.</text>
</comment>
<gene>
    <name evidence="8" type="ORF">GCM10010145_50500</name>
</gene>
<organism evidence="8 9">
    <name type="scientific">Streptomyces ruber</name>
    <dbReference type="NCBI Taxonomy" id="83378"/>
    <lineage>
        <taxon>Bacteria</taxon>
        <taxon>Bacillati</taxon>
        <taxon>Actinomycetota</taxon>
        <taxon>Actinomycetes</taxon>
        <taxon>Kitasatosporales</taxon>
        <taxon>Streptomycetaceae</taxon>
        <taxon>Streptomyces</taxon>
    </lineage>
</organism>
<evidence type="ECO:0000256" key="4">
    <source>
        <dbReference type="SAM" id="MobiDB-lite"/>
    </source>
</evidence>
<dbReference type="Proteomes" id="UP000620156">
    <property type="component" value="Unassembled WGS sequence"/>
</dbReference>
<feature type="region of interest" description="Disordered" evidence="4">
    <location>
        <begin position="399"/>
        <end position="446"/>
    </location>
</feature>
<feature type="domain" description="Histidine kinase/HSP90-like ATPase" evidence="6">
    <location>
        <begin position="311"/>
        <end position="399"/>
    </location>
</feature>
<dbReference type="Pfam" id="PF07730">
    <property type="entry name" value="HisKA_3"/>
    <property type="match status" value="1"/>
</dbReference>
<name>A0A918BKK6_9ACTN</name>
<dbReference type="Pfam" id="PF02518">
    <property type="entry name" value="HATPase_c"/>
    <property type="match status" value="1"/>
</dbReference>
<evidence type="ECO:0000256" key="5">
    <source>
        <dbReference type="SAM" id="Phobius"/>
    </source>
</evidence>
<keyword evidence="5" id="KW-1133">Transmembrane helix</keyword>
<sequence>MRGLRTWWRDMSTAAKVETYTRWSFLGFPVAELLALGTTPFGHLRLASASWLLALVIAHALLSLVTTSRTFDWLCGRRERPVNLLASLGAATGALGVVTLALGKHGSGGPDAAGSMYTVTVGVLGFGLCLTVLGFDRRKHAFLSVVGAAIGTGGVSVLLGIPLAAASGLAVAVLLVAGFLTSASVFSVWLLKAVYELHEARDTLARLAVAEERLRFGRDLHDVMGRNLAVIALKSELAVQLARRERPEALEQMIEVQRIAQETQSEVRAVVRGYRAADLSAELAGARGVLTAAGIECEVTGSGLGLPQEVQSALGWVVREATTNVLRHGNAVRCSVALRREDDRVVLTVQNDGAPEQASSGRGSGLAGLRERLAEVDGTLTAAPCGEGLFRVTAEVPLPEHAPHGHPRRAKAEAGAAADRAAPRSAGVDEARPRFNKIVATSEVTS</sequence>
<dbReference type="GO" id="GO:0016020">
    <property type="term" value="C:membrane"/>
    <property type="evidence" value="ECO:0007669"/>
    <property type="project" value="InterPro"/>
</dbReference>
<dbReference type="AlphaFoldDB" id="A0A918BKK6"/>
<dbReference type="InterPro" id="IPR050482">
    <property type="entry name" value="Sensor_HK_TwoCompSys"/>
</dbReference>
<feature type="transmembrane region" description="Helical" evidence="5">
    <location>
        <begin position="83"/>
        <end position="103"/>
    </location>
</feature>
<keyword evidence="9" id="KW-1185">Reference proteome</keyword>
<evidence type="ECO:0000256" key="1">
    <source>
        <dbReference type="ARBA" id="ARBA00022679"/>
    </source>
</evidence>
<dbReference type="CDD" id="cd16917">
    <property type="entry name" value="HATPase_UhpB-NarQ-NarX-like"/>
    <property type="match status" value="1"/>
</dbReference>
<keyword evidence="3" id="KW-0902">Two-component regulatory system</keyword>
<keyword evidence="5" id="KW-0812">Transmembrane</keyword>
<dbReference type="SUPFAM" id="SSF55874">
    <property type="entry name" value="ATPase domain of HSP90 chaperone/DNA topoisomerase II/histidine kinase"/>
    <property type="match status" value="1"/>
</dbReference>
<evidence type="ECO:0000256" key="3">
    <source>
        <dbReference type="ARBA" id="ARBA00023012"/>
    </source>
</evidence>
<keyword evidence="5" id="KW-0472">Membrane</keyword>
<feature type="domain" description="Signal transduction histidine kinase subgroup 3 dimerisation and phosphoacceptor" evidence="7">
    <location>
        <begin position="212"/>
        <end position="278"/>
    </location>
</feature>
<dbReference type="InterPro" id="IPR011712">
    <property type="entry name" value="Sig_transdc_His_kin_sub3_dim/P"/>
</dbReference>
<dbReference type="RefSeq" id="WP_189219129.1">
    <property type="nucleotide sequence ID" value="NZ_BMQK01000013.1"/>
</dbReference>
<keyword evidence="1" id="KW-0808">Transferase</keyword>
<feature type="transmembrane region" description="Helical" evidence="5">
    <location>
        <begin position="169"/>
        <end position="191"/>
    </location>
</feature>
<protein>
    <submittedName>
        <fullName evidence="8">Histidine kinase</fullName>
    </submittedName>
</protein>
<dbReference type="Gene3D" id="3.30.565.10">
    <property type="entry name" value="Histidine kinase-like ATPase, C-terminal domain"/>
    <property type="match status" value="1"/>
</dbReference>
<reference evidence="8" key="2">
    <citation type="submission" date="2020-09" db="EMBL/GenBank/DDBJ databases">
        <authorList>
            <person name="Sun Q."/>
            <person name="Ohkuma M."/>
        </authorList>
    </citation>
    <scope>NUCLEOTIDE SEQUENCE</scope>
    <source>
        <strain evidence="8">JCM 3131</strain>
    </source>
</reference>
<feature type="transmembrane region" description="Helical" evidence="5">
    <location>
        <begin position="20"/>
        <end position="39"/>
    </location>
</feature>
<feature type="compositionally biased region" description="Low complexity" evidence="4">
    <location>
        <begin position="413"/>
        <end position="426"/>
    </location>
</feature>
<dbReference type="EMBL" id="BMQK01000013">
    <property type="protein sequence ID" value="GGQ74679.1"/>
    <property type="molecule type" value="Genomic_DNA"/>
</dbReference>
<feature type="transmembrane region" description="Helical" evidence="5">
    <location>
        <begin position="115"/>
        <end position="135"/>
    </location>
</feature>
<dbReference type="PANTHER" id="PTHR24421:SF63">
    <property type="entry name" value="SENSOR HISTIDINE KINASE DESK"/>
    <property type="match status" value="1"/>
</dbReference>
<dbReference type="InterPro" id="IPR003594">
    <property type="entry name" value="HATPase_dom"/>
</dbReference>
<dbReference type="InterPro" id="IPR036890">
    <property type="entry name" value="HATPase_C_sf"/>
</dbReference>
<evidence type="ECO:0000313" key="9">
    <source>
        <dbReference type="Proteomes" id="UP000620156"/>
    </source>
</evidence>
<proteinExistence type="predicted"/>
<evidence type="ECO:0000313" key="8">
    <source>
        <dbReference type="EMBL" id="GGQ74679.1"/>
    </source>
</evidence>
<feature type="transmembrane region" description="Helical" evidence="5">
    <location>
        <begin position="142"/>
        <end position="163"/>
    </location>
</feature>
<feature type="transmembrane region" description="Helical" evidence="5">
    <location>
        <begin position="51"/>
        <end position="71"/>
    </location>
</feature>